<dbReference type="GO" id="GO:0008237">
    <property type="term" value="F:metallopeptidase activity"/>
    <property type="evidence" value="ECO:0007669"/>
    <property type="project" value="UniProtKB-KW"/>
</dbReference>
<protein>
    <recommendedName>
        <fullName evidence="1">Microcystinase C</fullName>
        <shortName evidence="1">MlrC</shortName>
    </recommendedName>
</protein>
<dbReference type="PIRSF" id="PIRSF012702">
    <property type="entry name" value="UCP012702"/>
    <property type="match status" value="1"/>
</dbReference>
<dbReference type="AlphaFoldDB" id="A0A246WPW2"/>
<sequence length="500" mass="52800">MRIAIGGFQHETNTFSQVPTRWEHLVAADTWPGLLQGPALLQTMSPAAGKPPRNIPIAGFIDAANRQGGVQLLPLAWAAAGPSGRVTRDAFERMCALLLDALAQARPDAVYLDLHGAMAAEHVDDADGEILRRVRAAIGPQVPLAASLDLHANVSPQMLEQADLLLSYRTYPHVDMAATGARVFAQLMRLAGDARRPLAAWRRIPFLIPMCWQCTDLEPARSLQHLTQVLEDDDGVLANFTMGFPAADVAECGPSVWAYAGDATTADAAAQRLLQAVLDAEARFGGELFDARGAVERALQTVAGRGGPVVIADAQDNPGAGGSADTTGLLRELVKADANAALGLLVDPQAAAAAHAAGAGAELRLALGGRSGIAGDAPFSVQARVEVLHDGMVDATGSVFQGYRLTLGPSALLAIGRVKVIVVSQPVQLLDLALLRFIGLEPERLDIIALKSTVHFRTDFAPVASEILVCAAPGAFPLDPAQLDWRRLPPEIRRRPLASS</sequence>
<organism evidence="4 5">
    <name type="scientific">Herbaspirillum robiniae</name>
    <dbReference type="NCBI Taxonomy" id="2014887"/>
    <lineage>
        <taxon>Bacteria</taxon>
        <taxon>Pseudomonadati</taxon>
        <taxon>Pseudomonadota</taxon>
        <taxon>Betaproteobacteria</taxon>
        <taxon>Burkholderiales</taxon>
        <taxon>Oxalobacteraceae</taxon>
        <taxon>Herbaspirillum</taxon>
    </lineage>
</organism>
<dbReference type="InterPro" id="IPR015995">
    <property type="entry name" value="MlrC_N"/>
</dbReference>
<dbReference type="InterPro" id="IPR010799">
    <property type="entry name" value="MlrC_C"/>
</dbReference>
<keyword evidence="1" id="KW-0378">Hydrolase</keyword>
<evidence type="ECO:0000256" key="1">
    <source>
        <dbReference type="PIRNR" id="PIRNR012702"/>
    </source>
</evidence>
<feature type="domain" description="Microcystin LR degradation protein MlrC C-terminal" evidence="2">
    <location>
        <begin position="311"/>
        <end position="487"/>
    </location>
</feature>
<keyword evidence="1" id="KW-0482">Metalloprotease</keyword>
<comment type="similarity">
    <text evidence="1">Belongs to the peptidase M81 family.</text>
</comment>
<dbReference type="RefSeq" id="WP_088752133.1">
    <property type="nucleotide sequence ID" value="NZ_NJGU01000010.1"/>
</dbReference>
<accession>A0A246WPW2</accession>
<evidence type="ECO:0000313" key="4">
    <source>
        <dbReference type="EMBL" id="OWY27627.1"/>
    </source>
</evidence>
<gene>
    <name evidence="4" type="ORF">CEJ42_18895</name>
</gene>
<dbReference type="Pfam" id="PF07364">
    <property type="entry name" value="DUF1485"/>
    <property type="match status" value="1"/>
</dbReference>
<comment type="function">
    <text evidence="1">Involved in peptidolytic degradation of cyclic heptapeptide hepatotoxin microcystin (MC).</text>
</comment>
<comment type="caution">
    <text evidence="4">The sequence shown here is derived from an EMBL/GenBank/DDBJ whole genome shotgun (WGS) entry which is preliminary data.</text>
</comment>
<dbReference type="GO" id="GO:0046872">
    <property type="term" value="F:metal ion binding"/>
    <property type="evidence" value="ECO:0007669"/>
    <property type="project" value="UniProtKB-KW"/>
</dbReference>
<dbReference type="GO" id="GO:0006508">
    <property type="term" value="P:proteolysis"/>
    <property type="evidence" value="ECO:0007669"/>
    <property type="project" value="UniProtKB-KW"/>
</dbReference>
<dbReference type="InterPro" id="IPR009197">
    <property type="entry name" value="MlrC"/>
</dbReference>
<dbReference type="Pfam" id="PF07171">
    <property type="entry name" value="MlrC_C"/>
    <property type="match status" value="1"/>
</dbReference>
<name>A0A246WPW2_9BURK</name>
<evidence type="ECO:0000259" key="2">
    <source>
        <dbReference type="Pfam" id="PF07171"/>
    </source>
</evidence>
<comment type="cofactor">
    <cofactor evidence="1">
        <name>Zn(2+)</name>
        <dbReference type="ChEBI" id="CHEBI:29105"/>
    </cofactor>
    <text evidence="1">Binds 1 zinc ion per subunit.</text>
</comment>
<evidence type="ECO:0000259" key="3">
    <source>
        <dbReference type="Pfam" id="PF07364"/>
    </source>
</evidence>
<feature type="domain" description="Microcystin LR degradation protein MlrC N-terminal" evidence="3">
    <location>
        <begin position="2"/>
        <end position="299"/>
    </location>
</feature>
<keyword evidence="1" id="KW-0645">Protease</keyword>
<reference evidence="4 5" key="1">
    <citation type="submission" date="2017-06" db="EMBL/GenBank/DDBJ databases">
        <title>Herbaspirillum phytohormonus sp. nov., isolated from the root nodule of Robinia pseudoacacia in lead-zinc mine.</title>
        <authorList>
            <person name="Fan M."/>
            <person name="Lin Y."/>
        </authorList>
    </citation>
    <scope>NUCLEOTIDE SEQUENCE [LARGE SCALE GENOMIC DNA]</scope>
    <source>
        <strain evidence="4 5">HZ10</strain>
    </source>
</reference>
<dbReference type="Proteomes" id="UP000197596">
    <property type="component" value="Unassembled WGS sequence"/>
</dbReference>
<proteinExistence type="inferred from homology"/>
<evidence type="ECO:0000313" key="5">
    <source>
        <dbReference type="Proteomes" id="UP000197596"/>
    </source>
</evidence>
<keyword evidence="1" id="KW-0479">Metal-binding</keyword>
<dbReference type="EMBL" id="NJGU01000010">
    <property type="protein sequence ID" value="OWY27627.1"/>
    <property type="molecule type" value="Genomic_DNA"/>
</dbReference>